<feature type="region of interest" description="Disordered" evidence="1">
    <location>
        <begin position="113"/>
        <end position="137"/>
    </location>
</feature>
<organism evidence="2 3">
    <name type="scientific">Acorus calamus</name>
    <name type="common">Sweet flag</name>
    <dbReference type="NCBI Taxonomy" id="4465"/>
    <lineage>
        <taxon>Eukaryota</taxon>
        <taxon>Viridiplantae</taxon>
        <taxon>Streptophyta</taxon>
        <taxon>Embryophyta</taxon>
        <taxon>Tracheophyta</taxon>
        <taxon>Spermatophyta</taxon>
        <taxon>Magnoliopsida</taxon>
        <taxon>Liliopsida</taxon>
        <taxon>Acoraceae</taxon>
        <taxon>Acorus</taxon>
    </lineage>
</organism>
<proteinExistence type="predicted"/>
<feature type="compositionally biased region" description="Basic residues" evidence="1">
    <location>
        <begin position="170"/>
        <end position="181"/>
    </location>
</feature>
<dbReference type="Proteomes" id="UP001180020">
    <property type="component" value="Unassembled WGS sequence"/>
</dbReference>
<feature type="region of interest" description="Disordered" evidence="1">
    <location>
        <begin position="186"/>
        <end position="205"/>
    </location>
</feature>
<protein>
    <recommendedName>
        <fullName evidence="4">CCHC-type domain-containing protein</fullName>
    </recommendedName>
</protein>
<name>A0AAV9E0K2_ACOCL</name>
<accession>A0AAV9E0K2</accession>
<keyword evidence="3" id="KW-1185">Reference proteome</keyword>
<dbReference type="EMBL" id="JAUJYO010000010">
    <property type="protein sequence ID" value="KAK1305842.1"/>
    <property type="molecule type" value="Genomic_DNA"/>
</dbReference>
<evidence type="ECO:0000256" key="1">
    <source>
        <dbReference type="SAM" id="MobiDB-lite"/>
    </source>
</evidence>
<sequence length="205" mass="23177">MASSATAHYLKAVTGQAWSRSQFGTGAKCNYVTNNISESFNALRGLSILKMVDMIRHKMMERMDHRRSLGRKWMGKLVPKAFKYVQNLVKDIRGQSYAYEWVKINLPFSVSPPKTVKPRGRPRKNRIKHPDEKRKRRHMCMRCKEIGHHKSSCKNPIRYSQMSEGSGRGRGGRNGRGRGRVGRVSTIFSNMGGAGPSDESSMGGF</sequence>
<feature type="compositionally biased region" description="Basic residues" evidence="1">
    <location>
        <begin position="116"/>
        <end position="127"/>
    </location>
</feature>
<evidence type="ECO:0000313" key="2">
    <source>
        <dbReference type="EMBL" id="KAK1305842.1"/>
    </source>
</evidence>
<evidence type="ECO:0000313" key="3">
    <source>
        <dbReference type="Proteomes" id="UP001180020"/>
    </source>
</evidence>
<reference evidence="2" key="2">
    <citation type="submission" date="2023-06" db="EMBL/GenBank/DDBJ databases">
        <authorList>
            <person name="Ma L."/>
            <person name="Liu K.-W."/>
            <person name="Li Z."/>
            <person name="Hsiao Y.-Y."/>
            <person name="Qi Y."/>
            <person name="Fu T."/>
            <person name="Tang G."/>
            <person name="Zhang D."/>
            <person name="Sun W.-H."/>
            <person name="Liu D.-K."/>
            <person name="Li Y."/>
            <person name="Chen G.-Z."/>
            <person name="Liu X.-D."/>
            <person name="Liao X.-Y."/>
            <person name="Jiang Y.-T."/>
            <person name="Yu X."/>
            <person name="Hao Y."/>
            <person name="Huang J."/>
            <person name="Zhao X.-W."/>
            <person name="Ke S."/>
            <person name="Chen Y.-Y."/>
            <person name="Wu W.-L."/>
            <person name="Hsu J.-L."/>
            <person name="Lin Y.-F."/>
            <person name="Huang M.-D."/>
            <person name="Li C.-Y."/>
            <person name="Huang L."/>
            <person name="Wang Z.-W."/>
            <person name="Zhao X."/>
            <person name="Zhong W.-Y."/>
            <person name="Peng D.-H."/>
            <person name="Ahmad S."/>
            <person name="Lan S."/>
            <person name="Zhang J.-S."/>
            <person name="Tsai W.-C."/>
            <person name="Van De Peer Y."/>
            <person name="Liu Z.-J."/>
        </authorList>
    </citation>
    <scope>NUCLEOTIDE SEQUENCE</scope>
    <source>
        <strain evidence="2">CP</strain>
        <tissue evidence="2">Leaves</tissue>
    </source>
</reference>
<feature type="region of interest" description="Disordered" evidence="1">
    <location>
        <begin position="151"/>
        <end position="181"/>
    </location>
</feature>
<gene>
    <name evidence="2" type="ORF">QJS10_CPA10g01277</name>
</gene>
<comment type="caution">
    <text evidence="2">The sequence shown here is derived from an EMBL/GenBank/DDBJ whole genome shotgun (WGS) entry which is preliminary data.</text>
</comment>
<reference evidence="2" key="1">
    <citation type="journal article" date="2023" name="Nat. Commun.">
        <title>Diploid and tetraploid genomes of Acorus and the evolution of monocots.</title>
        <authorList>
            <person name="Ma L."/>
            <person name="Liu K.W."/>
            <person name="Li Z."/>
            <person name="Hsiao Y.Y."/>
            <person name="Qi Y."/>
            <person name="Fu T."/>
            <person name="Tang G.D."/>
            <person name="Zhang D."/>
            <person name="Sun W.H."/>
            <person name="Liu D.K."/>
            <person name="Li Y."/>
            <person name="Chen G.Z."/>
            <person name="Liu X.D."/>
            <person name="Liao X.Y."/>
            <person name="Jiang Y.T."/>
            <person name="Yu X."/>
            <person name="Hao Y."/>
            <person name="Huang J."/>
            <person name="Zhao X.W."/>
            <person name="Ke S."/>
            <person name="Chen Y.Y."/>
            <person name="Wu W.L."/>
            <person name="Hsu J.L."/>
            <person name="Lin Y.F."/>
            <person name="Huang M.D."/>
            <person name="Li C.Y."/>
            <person name="Huang L."/>
            <person name="Wang Z.W."/>
            <person name="Zhao X."/>
            <person name="Zhong W.Y."/>
            <person name="Peng D.H."/>
            <person name="Ahmad S."/>
            <person name="Lan S."/>
            <person name="Zhang J.S."/>
            <person name="Tsai W.C."/>
            <person name="Van de Peer Y."/>
            <person name="Liu Z.J."/>
        </authorList>
    </citation>
    <scope>NUCLEOTIDE SEQUENCE</scope>
    <source>
        <strain evidence="2">CP</strain>
    </source>
</reference>
<dbReference type="AlphaFoldDB" id="A0AAV9E0K2"/>
<evidence type="ECO:0008006" key="4">
    <source>
        <dbReference type="Google" id="ProtNLM"/>
    </source>
</evidence>